<keyword evidence="6 8" id="KW-1133">Transmembrane helix</keyword>
<evidence type="ECO:0000256" key="3">
    <source>
        <dbReference type="ARBA" id="ARBA00022448"/>
    </source>
</evidence>
<keyword evidence="5 8" id="KW-0812">Transmembrane</keyword>
<reference evidence="10" key="1">
    <citation type="journal article" date="2019" name="Int. J. Syst. Evol. Microbiol.">
        <title>The Global Catalogue of Microorganisms (GCM) 10K type strain sequencing project: providing services to taxonomists for standard genome sequencing and annotation.</title>
        <authorList>
            <consortium name="The Broad Institute Genomics Platform"/>
            <consortium name="The Broad Institute Genome Sequencing Center for Infectious Disease"/>
            <person name="Wu L."/>
            <person name="Ma J."/>
        </authorList>
    </citation>
    <scope>NUCLEOTIDE SEQUENCE [LARGE SCALE GENOMIC DNA]</scope>
    <source>
        <strain evidence="10">JCM 12762</strain>
    </source>
</reference>
<feature type="transmembrane region" description="Helical" evidence="8">
    <location>
        <begin position="311"/>
        <end position="332"/>
    </location>
</feature>
<evidence type="ECO:0000313" key="9">
    <source>
        <dbReference type="EMBL" id="GAA1228230.1"/>
    </source>
</evidence>
<organism evidence="9 10">
    <name type="scientific">Rhodoglobus aureus</name>
    <dbReference type="NCBI Taxonomy" id="191497"/>
    <lineage>
        <taxon>Bacteria</taxon>
        <taxon>Bacillati</taxon>
        <taxon>Actinomycetota</taxon>
        <taxon>Actinomycetes</taxon>
        <taxon>Micrococcales</taxon>
        <taxon>Microbacteriaceae</taxon>
        <taxon>Rhodoglobus</taxon>
    </lineage>
</organism>
<dbReference type="InterPro" id="IPR051629">
    <property type="entry name" value="Sulfite_efflux_TDT"/>
</dbReference>
<feature type="transmembrane region" description="Helical" evidence="8">
    <location>
        <begin position="127"/>
        <end position="153"/>
    </location>
</feature>
<dbReference type="RefSeq" id="WP_343926848.1">
    <property type="nucleotide sequence ID" value="NZ_BAAAKW010000071.1"/>
</dbReference>
<feature type="transmembrane region" description="Helical" evidence="8">
    <location>
        <begin position="165"/>
        <end position="184"/>
    </location>
</feature>
<dbReference type="PANTHER" id="PTHR31686">
    <property type="match status" value="1"/>
</dbReference>
<accession>A0ABN1VZM6</accession>
<keyword evidence="3" id="KW-0813">Transport</keyword>
<comment type="caution">
    <text evidence="9">The sequence shown here is derived from an EMBL/GenBank/DDBJ whole genome shotgun (WGS) entry which is preliminary data.</text>
</comment>
<evidence type="ECO:0000256" key="1">
    <source>
        <dbReference type="ARBA" id="ARBA00004651"/>
    </source>
</evidence>
<dbReference type="PANTHER" id="PTHR31686:SF1">
    <property type="entry name" value="SULFITE EFFLUX PUMP SSU1"/>
    <property type="match status" value="1"/>
</dbReference>
<dbReference type="CDD" id="cd09319">
    <property type="entry name" value="TDT_like_1"/>
    <property type="match status" value="1"/>
</dbReference>
<feature type="transmembrane region" description="Helical" evidence="8">
    <location>
        <begin position="65"/>
        <end position="82"/>
    </location>
</feature>
<protein>
    <submittedName>
        <fullName evidence="9">Tellurite resistance/C4-dicarboxylate transporter family protein</fullName>
    </submittedName>
</protein>
<feature type="transmembrane region" description="Helical" evidence="8">
    <location>
        <begin position="274"/>
        <end position="299"/>
    </location>
</feature>
<dbReference type="Pfam" id="PF03595">
    <property type="entry name" value="SLAC1"/>
    <property type="match status" value="1"/>
</dbReference>
<evidence type="ECO:0000256" key="4">
    <source>
        <dbReference type="ARBA" id="ARBA00022475"/>
    </source>
</evidence>
<comment type="subcellular location">
    <subcellularLocation>
        <location evidence="1">Cell membrane</location>
        <topology evidence="1">Multi-pass membrane protein</topology>
    </subcellularLocation>
</comment>
<gene>
    <name evidence="9" type="ORF">GCM10009655_28550</name>
</gene>
<dbReference type="Proteomes" id="UP001500943">
    <property type="component" value="Unassembled WGS sequence"/>
</dbReference>
<keyword evidence="7 8" id="KW-0472">Membrane</keyword>
<dbReference type="InterPro" id="IPR004695">
    <property type="entry name" value="SLAC1/Mae1/Ssu1/TehA"/>
</dbReference>
<proteinExistence type="inferred from homology"/>
<evidence type="ECO:0000256" key="6">
    <source>
        <dbReference type="ARBA" id="ARBA00022989"/>
    </source>
</evidence>
<dbReference type="EMBL" id="BAAAKW010000071">
    <property type="protein sequence ID" value="GAA1228230.1"/>
    <property type="molecule type" value="Genomic_DNA"/>
</dbReference>
<name>A0ABN1VZM6_9MICO</name>
<evidence type="ECO:0000313" key="10">
    <source>
        <dbReference type="Proteomes" id="UP001500943"/>
    </source>
</evidence>
<comment type="similarity">
    <text evidence="2">Belongs to the tellurite-resistance/dicarboxylate transporter (TDT) family.</text>
</comment>
<evidence type="ECO:0000256" key="7">
    <source>
        <dbReference type="ARBA" id="ARBA00023136"/>
    </source>
</evidence>
<keyword evidence="4" id="KW-1003">Cell membrane</keyword>
<keyword evidence="10" id="KW-1185">Reference proteome</keyword>
<dbReference type="Gene3D" id="1.50.10.150">
    <property type="entry name" value="Voltage-dependent anion channel"/>
    <property type="match status" value="1"/>
</dbReference>
<feature type="transmembrane region" description="Helical" evidence="8">
    <location>
        <begin position="235"/>
        <end position="254"/>
    </location>
</feature>
<feature type="transmembrane region" description="Helical" evidence="8">
    <location>
        <begin position="196"/>
        <end position="223"/>
    </location>
</feature>
<evidence type="ECO:0000256" key="5">
    <source>
        <dbReference type="ARBA" id="ARBA00022692"/>
    </source>
</evidence>
<feature type="transmembrane region" description="Helical" evidence="8">
    <location>
        <begin position="102"/>
        <end position="121"/>
    </location>
</feature>
<evidence type="ECO:0000256" key="8">
    <source>
        <dbReference type="SAM" id="Phobius"/>
    </source>
</evidence>
<dbReference type="InterPro" id="IPR038665">
    <property type="entry name" value="Voltage-dep_anion_channel_sf"/>
</dbReference>
<evidence type="ECO:0000256" key="2">
    <source>
        <dbReference type="ARBA" id="ARBA00008566"/>
    </source>
</evidence>
<feature type="transmembrane region" description="Helical" evidence="8">
    <location>
        <begin position="344"/>
        <end position="368"/>
    </location>
</feature>
<sequence>MTGEPLPGVPSLGASVSPLDYEPIPTGKIGAWLATLDPGYFALVMATGIVSIGCRLLGHSLIAEILLYATVAGWLILSAAYVTRIVRFPRHFLASLRAPSSAVAYFTVVAGTNVLATALLAHKTWLLSAVLGIIAFVLWLVLTYGLFSSVVLAGNRPALREITGVWLVWVVGTQSIAVLATALAPQLPWLDGGDMLASAAVLFWGVGVVLYLILVVIIFLRLFLIETTAAELGPAYWILMGATAISVRAAAGILDLDTSNPNPLLTQVHPFVAGFAVVLWAFGSWFIPMLVIFGLWRYFVRHYSWRYEAKLWSVVFPLGMYAVASVTLGRAIGFDFFQQLAAVWVWIGVAAWAVVTLLMIAAFTRAVAARPLEANHKAE</sequence>